<dbReference type="Proteomes" id="UP000249542">
    <property type="component" value="Unassembled WGS sequence"/>
</dbReference>
<proteinExistence type="predicted"/>
<sequence length="258" mass="29582">MKNFLLLLYGITLLSFSSCGEEKNNSSDPLQVSKIEGKQLSVKKSLTEDEEIKSFIDPYKNRIKGEMNMVLSYTGETLSKSDGEYNTAIGNMMADAVMEFANPIFKTRTGNTIDGVLLNHGGIRSKINRGDITTQTAYNIMPFENEAVVVALKGRQVLKMFEYLSRSKRAHPISGMQLILNFKNQIKTARVQGKKIDPSKTYYIVTNDYLMEGGDNMKFFSQRESETFIDYKLRNIFIDYFKKYDTIQPVRDERFIKE</sequence>
<organism evidence="2 3">
    <name type="scientific">Mesonia algae</name>
    <dbReference type="NCBI Taxonomy" id="213248"/>
    <lineage>
        <taxon>Bacteria</taxon>
        <taxon>Pseudomonadati</taxon>
        <taxon>Bacteroidota</taxon>
        <taxon>Flavobacteriia</taxon>
        <taxon>Flavobacteriales</taxon>
        <taxon>Flavobacteriaceae</taxon>
        <taxon>Mesonia</taxon>
    </lineage>
</organism>
<comment type="caution">
    <text evidence="2">The sequence shown here is derived from an EMBL/GenBank/DDBJ whole genome shotgun (WGS) entry which is preliminary data.</text>
</comment>
<dbReference type="InterPro" id="IPR008334">
    <property type="entry name" value="5'-Nucleotdase_C"/>
</dbReference>
<keyword evidence="3" id="KW-1185">Reference proteome</keyword>
<dbReference type="PANTHER" id="PTHR11575:SF24">
    <property type="entry name" value="5'-NUCLEOTIDASE"/>
    <property type="match status" value="1"/>
</dbReference>
<dbReference type="PROSITE" id="PS51257">
    <property type="entry name" value="PROKAR_LIPOPROTEIN"/>
    <property type="match status" value="1"/>
</dbReference>
<dbReference type="SUPFAM" id="SSF55816">
    <property type="entry name" value="5'-nucleotidase (syn. UDP-sugar hydrolase), C-terminal domain"/>
    <property type="match status" value="1"/>
</dbReference>
<dbReference type="InterPro" id="IPR036907">
    <property type="entry name" value="5'-Nucleotdase_C_sf"/>
</dbReference>
<dbReference type="AlphaFoldDB" id="A0A2W7I1G2"/>
<dbReference type="RefSeq" id="WP_111541023.1">
    <property type="nucleotide sequence ID" value="NZ_QKYV01000004.1"/>
</dbReference>
<dbReference type="Pfam" id="PF02872">
    <property type="entry name" value="5_nucleotid_C"/>
    <property type="match status" value="1"/>
</dbReference>
<evidence type="ECO:0000313" key="2">
    <source>
        <dbReference type="EMBL" id="PZW40656.1"/>
    </source>
</evidence>
<gene>
    <name evidence="2" type="ORF">LX95_01724</name>
</gene>
<dbReference type="GO" id="GO:0016787">
    <property type="term" value="F:hydrolase activity"/>
    <property type="evidence" value="ECO:0007669"/>
    <property type="project" value="InterPro"/>
</dbReference>
<feature type="domain" description="5'-Nucleotidase C-terminal" evidence="1">
    <location>
        <begin position="85"/>
        <end position="221"/>
    </location>
</feature>
<dbReference type="Gene3D" id="3.90.780.10">
    <property type="entry name" value="5'-Nucleotidase, C-terminal domain"/>
    <property type="match status" value="1"/>
</dbReference>
<protein>
    <submittedName>
        <fullName evidence="2">5'-nucleotidase-like protein</fullName>
    </submittedName>
</protein>
<dbReference type="EMBL" id="QKYV01000004">
    <property type="protein sequence ID" value="PZW40656.1"/>
    <property type="molecule type" value="Genomic_DNA"/>
</dbReference>
<dbReference type="PANTHER" id="PTHR11575">
    <property type="entry name" value="5'-NUCLEOTIDASE-RELATED"/>
    <property type="match status" value="1"/>
</dbReference>
<dbReference type="InterPro" id="IPR006179">
    <property type="entry name" value="5_nucleotidase/apyrase"/>
</dbReference>
<accession>A0A2W7I1G2</accession>
<reference evidence="2 3" key="1">
    <citation type="submission" date="2018-06" db="EMBL/GenBank/DDBJ databases">
        <title>Genomic Encyclopedia of Archaeal and Bacterial Type Strains, Phase II (KMG-II): from individual species to whole genera.</title>
        <authorList>
            <person name="Goeker M."/>
        </authorList>
    </citation>
    <scope>NUCLEOTIDE SEQUENCE [LARGE SCALE GENOMIC DNA]</scope>
    <source>
        <strain evidence="2 3">DSM 15361</strain>
    </source>
</reference>
<name>A0A2W7I1G2_9FLAO</name>
<dbReference type="GO" id="GO:0009166">
    <property type="term" value="P:nucleotide catabolic process"/>
    <property type="evidence" value="ECO:0007669"/>
    <property type="project" value="InterPro"/>
</dbReference>
<evidence type="ECO:0000259" key="1">
    <source>
        <dbReference type="Pfam" id="PF02872"/>
    </source>
</evidence>
<evidence type="ECO:0000313" key="3">
    <source>
        <dbReference type="Proteomes" id="UP000249542"/>
    </source>
</evidence>
<dbReference type="PRINTS" id="PR01607">
    <property type="entry name" value="APYRASEFAMLY"/>
</dbReference>
<dbReference type="GO" id="GO:0030288">
    <property type="term" value="C:outer membrane-bounded periplasmic space"/>
    <property type="evidence" value="ECO:0007669"/>
    <property type="project" value="TreeGrafter"/>
</dbReference>